<feature type="compositionally biased region" description="Pro residues" evidence="1">
    <location>
        <begin position="80"/>
        <end position="90"/>
    </location>
</feature>
<keyword evidence="3" id="KW-1185">Reference proteome</keyword>
<gene>
    <name evidence="2" type="ORF">DILT_LOCUS16304</name>
</gene>
<proteinExistence type="predicted"/>
<organism evidence="2 3">
    <name type="scientific">Dibothriocephalus latus</name>
    <name type="common">Fish tapeworm</name>
    <name type="synonym">Diphyllobothrium latum</name>
    <dbReference type="NCBI Taxonomy" id="60516"/>
    <lineage>
        <taxon>Eukaryota</taxon>
        <taxon>Metazoa</taxon>
        <taxon>Spiralia</taxon>
        <taxon>Lophotrochozoa</taxon>
        <taxon>Platyhelminthes</taxon>
        <taxon>Cestoda</taxon>
        <taxon>Eucestoda</taxon>
        <taxon>Diphyllobothriidea</taxon>
        <taxon>Diphyllobothriidae</taxon>
        <taxon>Dibothriocephalus</taxon>
    </lineage>
</organism>
<feature type="region of interest" description="Disordered" evidence="1">
    <location>
        <begin position="80"/>
        <end position="99"/>
    </location>
</feature>
<dbReference type="EMBL" id="UYRU01084117">
    <property type="protein sequence ID" value="VDN33686.1"/>
    <property type="molecule type" value="Genomic_DNA"/>
</dbReference>
<dbReference type="AlphaFoldDB" id="A0A3P7QRF6"/>
<name>A0A3P7QRF6_DIBLA</name>
<evidence type="ECO:0000313" key="2">
    <source>
        <dbReference type="EMBL" id="VDN33686.1"/>
    </source>
</evidence>
<protein>
    <submittedName>
        <fullName evidence="2">Uncharacterized protein</fullName>
    </submittedName>
</protein>
<evidence type="ECO:0000313" key="3">
    <source>
        <dbReference type="Proteomes" id="UP000281553"/>
    </source>
</evidence>
<sequence>MALLLWSLLPTRSHHRKNCSWTWLMQPCPPHSPRCQQNHLHLLQPLRMPPPQLPRRLQLPRILSRLVRVMGLRPVPPLLPLPPLPPPPPLRQASRRRGQKLALHTRLRDPKNPFDLWLRASPICEFSGLR</sequence>
<evidence type="ECO:0000256" key="1">
    <source>
        <dbReference type="SAM" id="MobiDB-lite"/>
    </source>
</evidence>
<dbReference type="Proteomes" id="UP000281553">
    <property type="component" value="Unassembled WGS sequence"/>
</dbReference>
<accession>A0A3P7QRF6</accession>
<reference evidence="2 3" key="1">
    <citation type="submission" date="2018-11" db="EMBL/GenBank/DDBJ databases">
        <authorList>
            <consortium name="Pathogen Informatics"/>
        </authorList>
    </citation>
    <scope>NUCLEOTIDE SEQUENCE [LARGE SCALE GENOMIC DNA]</scope>
</reference>